<dbReference type="AlphaFoldDB" id="A0A2P2JTX6"/>
<dbReference type="EMBL" id="GGEC01016418">
    <property type="protein sequence ID" value="MBW96901.1"/>
    <property type="molecule type" value="Transcribed_RNA"/>
</dbReference>
<reference evidence="1" key="1">
    <citation type="submission" date="2018-02" db="EMBL/GenBank/DDBJ databases">
        <title>Rhizophora mucronata_Transcriptome.</title>
        <authorList>
            <person name="Meera S.P."/>
            <person name="Sreeshan A."/>
            <person name="Augustine A."/>
        </authorList>
    </citation>
    <scope>NUCLEOTIDE SEQUENCE</scope>
    <source>
        <tissue evidence="1">Leaf</tissue>
    </source>
</reference>
<dbReference type="EMBL" id="GGEC01016415">
    <property type="protein sequence ID" value="MBW96898.1"/>
    <property type="molecule type" value="Transcribed_RNA"/>
</dbReference>
<proteinExistence type="predicted"/>
<sequence>MVKTMALLIILQDAEVNSFNDFGEELCLLPESTVSISGIDRDMMVYLSNGKMSTEALRSFEMPLIGCKKIEASDINDADPRGLLCHEETRAGPSDREHTKMRKVGIAGTGTMQNAGFPSQMLSLWVIL</sequence>
<organism evidence="1">
    <name type="scientific">Rhizophora mucronata</name>
    <name type="common">Asiatic mangrove</name>
    <dbReference type="NCBI Taxonomy" id="61149"/>
    <lineage>
        <taxon>Eukaryota</taxon>
        <taxon>Viridiplantae</taxon>
        <taxon>Streptophyta</taxon>
        <taxon>Embryophyta</taxon>
        <taxon>Tracheophyta</taxon>
        <taxon>Spermatophyta</taxon>
        <taxon>Magnoliopsida</taxon>
        <taxon>eudicotyledons</taxon>
        <taxon>Gunneridae</taxon>
        <taxon>Pentapetalae</taxon>
        <taxon>rosids</taxon>
        <taxon>fabids</taxon>
        <taxon>Malpighiales</taxon>
        <taxon>Rhizophoraceae</taxon>
        <taxon>Rhizophora</taxon>
    </lineage>
</organism>
<evidence type="ECO:0000313" key="1">
    <source>
        <dbReference type="EMBL" id="MBW96901.1"/>
    </source>
</evidence>
<name>A0A2P2JTX6_RHIMU</name>
<accession>A0A2P2JTX6</accession>
<protein>
    <submittedName>
        <fullName evidence="1">Uncharacterized protein MANES_16G085100</fullName>
    </submittedName>
</protein>